<dbReference type="AlphaFoldDB" id="A0A2U9IT70"/>
<dbReference type="OrthoDB" id="35061at2157"/>
<sequence>MTVIDGVSVTETPWLKRGSMWYASTPISDPQESVLFTSGLVRPSDVELRPLPVPKYWQGGAEKQEIPTVRWEAPSVTVDPKSFN</sequence>
<reference evidence="2" key="2">
    <citation type="submission" date="2020-03" db="EMBL/GenBank/DDBJ databases">
        <title>Complete Genome Sequences of Extremely Thermoacidophilic, Metal-Mobilizing Type-Strain Members of the Archaeal Family Sulfolobaceae: Acidianus brierleyi DSM-1651T, Acidianus sulfidivorans DSM-18786T, Metallosphaera hakonensis DSM-7519T, and Metallosphaera prunae DSM-10039T.</title>
        <authorList>
            <person name="Counts J.A."/>
            <person name="Kelly R.M."/>
        </authorList>
    </citation>
    <scope>NUCLEOTIDE SEQUENCE [LARGE SCALE GENOMIC DNA]</scope>
    <source>
        <strain evidence="2">HO1-1</strain>
    </source>
</reference>
<evidence type="ECO:0000313" key="2">
    <source>
        <dbReference type="Proteomes" id="UP000247586"/>
    </source>
</evidence>
<dbReference type="KEGG" id="mhk:DFR87_04635"/>
<reference evidence="2" key="3">
    <citation type="submission" date="2020-03" db="EMBL/GenBank/DDBJ databases">
        <title>Sequencing and Assembly of Multiple Reported Metal-Biooxidizing Members of the Extremely Thermoacidophilic Archaeal Family Sulfolobaceae.</title>
        <authorList>
            <person name="Counts J.A."/>
            <person name="Kelly R.M."/>
        </authorList>
    </citation>
    <scope>NUCLEOTIDE SEQUENCE [LARGE SCALE GENOMIC DNA]</scope>
    <source>
        <strain evidence="2">HO1-1</strain>
    </source>
</reference>
<name>A0A2U9IT70_9CREN</name>
<dbReference type="RefSeq" id="WP_110369006.1">
    <property type="nucleotide sequence ID" value="NZ_CP029287.2"/>
</dbReference>
<organism evidence="1 2">
    <name type="scientific">Metallosphaera hakonensis JCM 8857 = DSM 7519</name>
    <dbReference type="NCBI Taxonomy" id="1293036"/>
    <lineage>
        <taxon>Archaea</taxon>
        <taxon>Thermoproteota</taxon>
        <taxon>Thermoprotei</taxon>
        <taxon>Sulfolobales</taxon>
        <taxon>Sulfolobaceae</taxon>
        <taxon>Metallosphaera</taxon>
    </lineage>
</organism>
<keyword evidence="2" id="KW-1185">Reference proteome</keyword>
<accession>A0A2U9IT70</accession>
<protein>
    <submittedName>
        <fullName evidence="1">Uncharacterized protein</fullName>
    </submittedName>
</protein>
<dbReference type="Proteomes" id="UP000247586">
    <property type="component" value="Chromosome"/>
</dbReference>
<evidence type="ECO:0000313" key="1">
    <source>
        <dbReference type="EMBL" id="AWR99097.1"/>
    </source>
</evidence>
<reference evidence="1 2" key="1">
    <citation type="submission" date="2018-05" db="EMBL/GenBank/DDBJ databases">
        <title>Complete Genome Sequences of Extremely Thermoacidophilic, Metal-Mobilizing Type-Strain Members of the Archaeal Family Sulfolobaceae: Acidianus brierleyi DSM-1651T, Acidianus sulfidivorans DSM-18786T, Metallosphaera hakonensis DSM-7519T, and Metallosphaera prunae DSM-10039T.</title>
        <authorList>
            <person name="Counts J.A."/>
            <person name="Kelly R.M."/>
        </authorList>
    </citation>
    <scope>NUCLEOTIDE SEQUENCE [LARGE SCALE GENOMIC DNA]</scope>
    <source>
        <strain evidence="1 2">HO1-1</strain>
    </source>
</reference>
<gene>
    <name evidence="1" type="ORF">DFR87_04635</name>
</gene>
<proteinExistence type="predicted"/>
<dbReference type="GeneID" id="36834603"/>
<dbReference type="EMBL" id="CP029287">
    <property type="protein sequence ID" value="AWR99097.1"/>
    <property type="molecule type" value="Genomic_DNA"/>
</dbReference>